<dbReference type="Gene3D" id="2.40.50.140">
    <property type="entry name" value="Nucleic acid-binding proteins"/>
    <property type="match status" value="1"/>
</dbReference>
<evidence type="ECO:0000313" key="8">
    <source>
        <dbReference type="Proteomes" id="UP000250028"/>
    </source>
</evidence>
<dbReference type="EMBL" id="UESZ01000001">
    <property type="protein sequence ID" value="SSA33126.1"/>
    <property type="molecule type" value="Genomic_DNA"/>
</dbReference>
<keyword evidence="4 5" id="KW-0472">Membrane</keyword>
<dbReference type="AlphaFoldDB" id="A0A2Y8ZP27"/>
<dbReference type="PANTHER" id="PTHR33507:SF3">
    <property type="entry name" value="INNER MEMBRANE PROTEIN YBBJ"/>
    <property type="match status" value="1"/>
</dbReference>
<dbReference type="GO" id="GO:0008233">
    <property type="term" value="F:peptidase activity"/>
    <property type="evidence" value="ECO:0007669"/>
    <property type="project" value="UniProtKB-KW"/>
</dbReference>
<evidence type="ECO:0000256" key="4">
    <source>
        <dbReference type="ARBA" id="ARBA00023136"/>
    </source>
</evidence>
<keyword evidence="3 5" id="KW-1133">Transmembrane helix</keyword>
<feature type="transmembrane region" description="Helical" evidence="5">
    <location>
        <begin position="36"/>
        <end position="61"/>
    </location>
</feature>
<accession>A0A2Y8ZP27</accession>
<gene>
    <name evidence="7" type="ORF">SAMN04489750_0397</name>
</gene>
<dbReference type="GO" id="GO:0006508">
    <property type="term" value="P:proteolysis"/>
    <property type="evidence" value="ECO:0007669"/>
    <property type="project" value="UniProtKB-KW"/>
</dbReference>
<comment type="subcellular location">
    <subcellularLocation>
        <location evidence="1">Membrane</location>
        <topology evidence="1">Multi-pass membrane protein</topology>
    </subcellularLocation>
</comment>
<organism evidence="7 8">
    <name type="scientific">Branchiibius hedensis</name>
    <dbReference type="NCBI Taxonomy" id="672460"/>
    <lineage>
        <taxon>Bacteria</taxon>
        <taxon>Bacillati</taxon>
        <taxon>Actinomycetota</taxon>
        <taxon>Actinomycetes</taxon>
        <taxon>Micrococcales</taxon>
        <taxon>Dermacoccaceae</taxon>
        <taxon>Branchiibius</taxon>
    </lineage>
</organism>
<dbReference type="InterPro" id="IPR052165">
    <property type="entry name" value="Membrane_assoc_protease"/>
</dbReference>
<dbReference type="OrthoDB" id="3174252at2"/>
<protein>
    <submittedName>
        <fullName evidence="7">Membrane protein implicated in regulation of membrane protease activity</fullName>
    </submittedName>
</protein>
<dbReference type="Pfam" id="PF01957">
    <property type="entry name" value="NfeD"/>
    <property type="match status" value="1"/>
</dbReference>
<evidence type="ECO:0000256" key="3">
    <source>
        <dbReference type="ARBA" id="ARBA00022989"/>
    </source>
</evidence>
<dbReference type="InterPro" id="IPR012340">
    <property type="entry name" value="NA-bd_OB-fold"/>
</dbReference>
<evidence type="ECO:0000259" key="6">
    <source>
        <dbReference type="Pfam" id="PF01957"/>
    </source>
</evidence>
<name>A0A2Y8ZP27_9MICO</name>
<dbReference type="GO" id="GO:0005886">
    <property type="term" value="C:plasma membrane"/>
    <property type="evidence" value="ECO:0007669"/>
    <property type="project" value="TreeGrafter"/>
</dbReference>
<dbReference type="PANTHER" id="PTHR33507">
    <property type="entry name" value="INNER MEMBRANE PROTEIN YBBJ"/>
    <property type="match status" value="1"/>
</dbReference>
<dbReference type="RefSeq" id="WP_109683863.1">
    <property type="nucleotide sequence ID" value="NZ_QGDN01000001.1"/>
</dbReference>
<evidence type="ECO:0000313" key="7">
    <source>
        <dbReference type="EMBL" id="SSA33126.1"/>
    </source>
</evidence>
<dbReference type="Proteomes" id="UP000250028">
    <property type="component" value="Unassembled WGS sequence"/>
</dbReference>
<sequence length="155" mass="15659">MAAVIWLVVGLLLIAGETLSGDLFLLMLGGGALAAAVAAVFGAPVWLAALVFALISVLLVVGVRPVLKRKMTDGPIVPTGIDALIGRTATTLGAFGNTGGQIRIDGDVWSAEPADPDDSFTSGEQVIVERIDGATAVVSRPRLAAGPSGNEVGVD</sequence>
<evidence type="ECO:0000256" key="5">
    <source>
        <dbReference type="SAM" id="Phobius"/>
    </source>
</evidence>
<keyword evidence="2 5" id="KW-0812">Transmembrane</keyword>
<keyword evidence="7" id="KW-0645">Protease</keyword>
<keyword evidence="8" id="KW-1185">Reference proteome</keyword>
<evidence type="ECO:0000256" key="2">
    <source>
        <dbReference type="ARBA" id="ARBA00022692"/>
    </source>
</evidence>
<reference evidence="8" key="1">
    <citation type="submission" date="2016-10" db="EMBL/GenBank/DDBJ databases">
        <authorList>
            <person name="Varghese N."/>
            <person name="Submissions S."/>
        </authorList>
    </citation>
    <scope>NUCLEOTIDE SEQUENCE [LARGE SCALE GENOMIC DNA]</scope>
    <source>
        <strain evidence="8">DSM 22951</strain>
    </source>
</reference>
<dbReference type="InterPro" id="IPR002810">
    <property type="entry name" value="NfeD-like_C"/>
</dbReference>
<evidence type="ECO:0000256" key="1">
    <source>
        <dbReference type="ARBA" id="ARBA00004141"/>
    </source>
</evidence>
<feature type="domain" description="NfeD-like C-terminal" evidence="6">
    <location>
        <begin position="82"/>
        <end position="139"/>
    </location>
</feature>
<dbReference type="SUPFAM" id="SSF141322">
    <property type="entry name" value="NfeD domain-like"/>
    <property type="match status" value="1"/>
</dbReference>
<proteinExistence type="predicted"/>
<keyword evidence="7" id="KW-0378">Hydrolase</keyword>